<feature type="domain" description="CCHC-type" evidence="2">
    <location>
        <begin position="136"/>
        <end position="151"/>
    </location>
</feature>
<proteinExistence type="predicted"/>
<name>A0A445ENC5_ARAHY</name>
<dbReference type="Proteomes" id="UP000289738">
    <property type="component" value="Chromosome A01"/>
</dbReference>
<dbReference type="InterPro" id="IPR025836">
    <property type="entry name" value="Zn_knuckle_CX2CX4HX4C"/>
</dbReference>
<evidence type="ECO:0000313" key="3">
    <source>
        <dbReference type="EMBL" id="RYR76823.1"/>
    </source>
</evidence>
<dbReference type="AlphaFoldDB" id="A0A445ENC5"/>
<reference evidence="3 4" key="1">
    <citation type="submission" date="2019-01" db="EMBL/GenBank/DDBJ databases">
        <title>Sequencing of cultivated peanut Arachis hypogaea provides insights into genome evolution and oil improvement.</title>
        <authorList>
            <person name="Chen X."/>
        </authorList>
    </citation>
    <scope>NUCLEOTIDE SEQUENCE [LARGE SCALE GENOMIC DNA]</scope>
    <source>
        <strain evidence="4">cv. Fuhuasheng</strain>
        <tissue evidence="3">Leaves</tissue>
    </source>
</reference>
<sequence length="367" mass="42921">MGTNTYLFNFKHEEDAIRIHGEGPWRVDGHMLSLQWWRPELSFEEVSYNSIAFWVQVHALPLEKLNKSSVEKIGTSLGKLLEAEDPYVDGNLLRNFLRVRVKVNVLEQLKTGFWYKRNDGSYSWVSFKYERLYDYCYNCRRIGHDRRSCREGKAMAIDNSNLPGYGPNFSALGLRSISSLAGKAGIRQEGNRIKISETNLWVTQPLSLSGGLFLFWNEKYDVEVYFWNDNLIKAYVDDRKDNRWIGFPFSLTGCEFRPLSIGVKLDQNIRIKKAFKFEAYWTDHKEYKKNVKKGWNKGRTTNSKGAGVGLRIKNCKEELKKWSRITFKRANREIQSKEEELSRLQNSEFTSDQQEMIQALKKSIMLL</sequence>
<evidence type="ECO:0000259" key="2">
    <source>
        <dbReference type="PROSITE" id="PS50158"/>
    </source>
</evidence>
<evidence type="ECO:0000256" key="1">
    <source>
        <dbReference type="PROSITE-ProRule" id="PRU00047"/>
    </source>
</evidence>
<keyword evidence="1" id="KW-0479">Metal-binding</keyword>
<dbReference type="PANTHER" id="PTHR31286:SF178">
    <property type="entry name" value="DUF4283 DOMAIN-CONTAINING PROTEIN"/>
    <property type="match status" value="1"/>
</dbReference>
<dbReference type="InterPro" id="IPR001878">
    <property type="entry name" value="Znf_CCHC"/>
</dbReference>
<comment type="caution">
    <text evidence="3">The sequence shown here is derived from an EMBL/GenBank/DDBJ whole genome shotgun (WGS) entry which is preliminary data.</text>
</comment>
<evidence type="ECO:0000313" key="4">
    <source>
        <dbReference type="Proteomes" id="UP000289738"/>
    </source>
</evidence>
<dbReference type="PANTHER" id="PTHR31286">
    <property type="entry name" value="GLYCINE-RICH CELL WALL STRUCTURAL PROTEIN 1.8-LIKE"/>
    <property type="match status" value="1"/>
</dbReference>
<keyword evidence="1" id="KW-0862">Zinc</keyword>
<accession>A0A445ENC5</accession>
<protein>
    <recommendedName>
        <fullName evidence="2">CCHC-type domain-containing protein</fullName>
    </recommendedName>
</protein>
<dbReference type="EMBL" id="SDMP01000001">
    <property type="protein sequence ID" value="RYR76823.1"/>
    <property type="molecule type" value="Genomic_DNA"/>
</dbReference>
<gene>
    <name evidence="3" type="ORF">Ahy_A01g001359</name>
</gene>
<dbReference type="STRING" id="3818.A0A445ENC5"/>
<dbReference type="GO" id="GO:0003676">
    <property type="term" value="F:nucleic acid binding"/>
    <property type="evidence" value="ECO:0007669"/>
    <property type="project" value="InterPro"/>
</dbReference>
<dbReference type="GO" id="GO:0008270">
    <property type="term" value="F:zinc ion binding"/>
    <property type="evidence" value="ECO:0007669"/>
    <property type="project" value="UniProtKB-KW"/>
</dbReference>
<dbReference type="InterPro" id="IPR025558">
    <property type="entry name" value="DUF4283"/>
</dbReference>
<dbReference type="Pfam" id="PF14392">
    <property type="entry name" value="zf-CCHC_4"/>
    <property type="match status" value="1"/>
</dbReference>
<dbReference type="InterPro" id="IPR040256">
    <property type="entry name" value="At4g02000-like"/>
</dbReference>
<organism evidence="3 4">
    <name type="scientific">Arachis hypogaea</name>
    <name type="common">Peanut</name>
    <dbReference type="NCBI Taxonomy" id="3818"/>
    <lineage>
        <taxon>Eukaryota</taxon>
        <taxon>Viridiplantae</taxon>
        <taxon>Streptophyta</taxon>
        <taxon>Embryophyta</taxon>
        <taxon>Tracheophyta</taxon>
        <taxon>Spermatophyta</taxon>
        <taxon>Magnoliopsida</taxon>
        <taxon>eudicotyledons</taxon>
        <taxon>Gunneridae</taxon>
        <taxon>Pentapetalae</taxon>
        <taxon>rosids</taxon>
        <taxon>fabids</taxon>
        <taxon>Fabales</taxon>
        <taxon>Fabaceae</taxon>
        <taxon>Papilionoideae</taxon>
        <taxon>50 kb inversion clade</taxon>
        <taxon>dalbergioids sensu lato</taxon>
        <taxon>Dalbergieae</taxon>
        <taxon>Pterocarpus clade</taxon>
        <taxon>Arachis</taxon>
    </lineage>
</organism>
<dbReference type="PROSITE" id="PS50158">
    <property type="entry name" value="ZF_CCHC"/>
    <property type="match status" value="1"/>
</dbReference>
<dbReference type="Pfam" id="PF14111">
    <property type="entry name" value="DUF4283"/>
    <property type="match status" value="1"/>
</dbReference>
<keyword evidence="1" id="KW-0863">Zinc-finger</keyword>
<keyword evidence="4" id="KW-1185">Reference proteome</keyword>